<dbReference type="AlphaFoldDB" id="A0ABD0M1E2"/>
<evidence type="ECO:0000313" key="2">
    <source>
        <dbReference type="EMBL" id="KAK7505600.1"/>
    </source>
</evidence>
<evidence type="ECO:0000256" key="1">
    <source>
        <dbReference type="SAM" id="MobiDB-lite"/>
    </source>
</evidence>
<accession>A0ABD0M1E2</accession>
<reference evidence="2 3" key="1">
    <citation type="journal article" date="2023" name="Sci. Data">
        <title>Genome assembly of the Korean intertidal mud-creeper Batillaria attramentaria.</title>
        <authorList>
            <person name="Patra A.K."/>
            <person name="Ho P.T."/>
            <person name="Jun S."/>
            <person name="Lee S.J."/>
            <person name="Kim Y."/>
            <person name="Won Y.J."/>
        </authorList>
    </citation>
    <scope>NUCLEOTIDE SEQUENCE [LARGE SCALE GENOMIC DNA]</scope>
    <source>
        <strain evidence="2">Wonlab-2016</strain>
    </source>
</reference>
<feature type="region of interest" description="Disordered" evidence="1">
    <location>
        <begin position="93"/>
        <end position="116"/>
    </location>
</feature>
<dbReference type="Proteomes" id="UP001519460">
    <property type="component" value="Unassembled WGS sequence"/>
</dbReference>
<comment type="caution">
    <text evidence="2">The sequence shown here is derived from an EMBL/GenBank/DDBJ whole genome shotgun (WGS) entry which is preliminary data.</text>
</comment>
<name>A0ABD0M1E2_9CAEN</name>
<keyword evidence="3" id="KW-1185">Reference proteome</keyword>
<evidence type="ECO:0000313" key="3">
    <source>
        <dbReference type="Proteomes" id="UP001519460"/>
    </source>
</evidence>
<gene>
    <name evidence="2" type="ORF">BaRGS_00003345</name>
</gene>
<protein>
    <submittedName>
        <fullName evidence="2">Uncharacterized protein</fullName>
    </submittedName>
</protein>
<proteinExistence type="predicted"/>
<dbReference type="EMBL" id="JACVVK020000010">
    <property type="protein sequence ID" value="KAK7505600.1"/>
    <property type="molecule type" value="Genomic_DNA"/>
</dbReference>
<organism evidence="2 3">
    <name type="scientific">Batillaria attramentaria</name>
    <dbReference type="NCBI Taxonomy" id="370345"/>
    <lineage>
        <taxon>Eukaryota</taxon>
        <taxon>Metazoa</taxon>
        <taxon>Spiralia</taxon>
        <taxon>Lophotrochozoa</taxon>
        <taxon>Mollusca</taxon>
        <taxon>Gastropoda</taxon>
        <taxon>Caenogastropoda</taxon>
        <taxon>Sorbeoconcha</taxon>
        <taxon>Cerithioidea</taxon>
        <taxon>Batillariidae</taxon>
        <taxon>Batillaria</taxon>
    </lineage>
</organism>
<feature type="compositionally biased region" description="Polar residues" evidence="1">
    <location>
        <begin position="107"/>
        <end position="116"/>
    </location>
</feature>
<sequence>MVTIHESVQLHPHNPLSLPLFITWRLRPRNRSSSRSHQSTLQPRPRHGTSVATRAMFSVLSALQVLRLVWSYITDSDDQKSTGAITCCQSKGENVGGRPRHVLGARLSNSEGADHS</sequence>